<evidence type="ECO:0000313" key="2">
    <source>
        <dbReference type="EMBL" id="MCM1984102.1"/>
    </source>
</evidence>
<evidence type="ECO:0000256" key="1">
    <source>
        <dbReference type="SAM" id="SignalP"/>
    </source>
</evidence>
<keyword evidence="1" id="KW-0732">Signal</keyword>
<accession>A0ABD4T757</accession>
<evidence type="ECO:0008006" key="4">
    <source>
        <dbReference type="Google" id="ProtNLM"/>
    </source>
</evidence>
<dbReference type="AlphaFoldDB" id="A0ABD4T757"/>
<comment type="caution">
    <text evidence="2">The sequence shown here is derived from an EMBL/GenBank/DDBJ whole genome shotgun (WGS) entry which is preliminary data.</text>
</comment>
<gene>
    <name evidence="2" type="ORF">QQ91_0014860</name>
</gene>
<dbReference type="RefSeq" id="WP_166275716.1">
    <property type="nucleotide sequence ID" value="NZ_JTHE03000088.1"/>
</dbReference>
<sequence length="194" mass="22493">MARFKPLLLLLPWLGVCPPAMAQPDVPVQTLVEWSQDHLLLAPLQKVDKVRPQDPDFESQLVTSRGKVRYEVRVDPDDFVQAERIQYRPQCFEADTPGCKGSIQFDPEASGNGWKLIEFLWGSDVLEDFRGAKLMLTDTVSGTQKWYQGQRYNYETWHFRDNLNAHFSVISKRSSQAERIQAYQTCLKEMCQFF</sequence>
<dbReference type="EMBL" id="JTHE03000088">
    <property type="protein sequence ID" value="MCM1984102.1"/>
    <property type="molecule type" value="Genomic_DNA"/>
</dbReference>
<reference evidence="2 3" key="1">
    <citation type="journal article" date="2015" name="Genome Announc.">
        <title>Draft Genome Sequence of Filamentous Marine Cyanobacterium Lyngbya confervoides Strain BDU141951.</title>
        <authorList>
            <person name="Chandrababunaidu M.M."/>
            <person name="Sen D."/>
            <person name="Tripathy S."/>
        </authorList>
    </citation>
    <scope>NUCLEOTIDE SEQUENCE [LARGE SCALE GENOMIC DNA]</scope>
    <source>
        <strain evidence="2 3">BDU141951</strain>
    </source>
</reference>
<organism evidence="2 3">
    <name type="scientific">Lyngbya confervoides BDU141951</name>
    <dbReference type="NCBI Taxonomy" id="1574623"/>
    <lineage>
        <taxon>Bacteria</taxon>
        <taxon>Bacillati</taxon>
        <taxon>Cyanobacteriota</taxon>
        <taxon>Cyanophyceae</taxon>
        <taxon>Oscillatoriophycideae</taxon>
        <taxon>Oscillatoriales</taxon>
        <taxon>Microcoleaceae</taxon>
        <taxon>Lyngbya</taxon>
    </lineage>
</organism>
<dbReference type="Proteomes" id="UP000031561">
    <property type="component" value="Unassembled WGS sequence"/>
</dbReference>
<name>A0ABD4T757_9CYAN</name>
<protein>
    <recommendedName>
        <fullName evidence="4">Lipoprotein</fullName>
    </recommendedName>
</protein>
<evidence type="ECO:0000313" key="3">
    <source>
        <dbReference type="Proteomes" id="UP000031561"/>
    </source>
</evidence>
<feature type="signal peptide" evidence="1">
    <location>
        <begin position="1"/>
        <end position="22"/>
    </location>
</feature>
<keyword evidence="3" id="KW-1185">Reference proteome</keyword>
<proteinExistence type="predicted"/>
<feature type="chain" id="PRO_5044741984" description="Lipoprotein" evidence="1">
    <location>
        <begin position="23"/>
        <end position="194"/>
    </location>
</feature>